<dbReference type="InterPro" id="IPR006119">
    <property type="entry name" value="Resolv_N"/>
</dbReference>
<dbReference type="InterPro" id="IPR036162">
    <property type="entry name" value="Resolvase-like_N_sf"/>
</dbReference>
<name>A0A0K5NU54_ECOLX</name>
<dbReference type="GO" id="GO:0003677">
    <property type="term" value="F:DNA binding"/>
    <property type="evidence" value="ECO:0007669"/>
    <property type="project" value="InterPro"/>
</dbReference>
<dbReference type="SMART" id="SM00857">
    <property type="entry name" value="Resolvase"/>
    <property type="match status" value="1"/>
</dbReference>
<dbReference type="PANTHER" id="PTHR30461">
    <property type="entry name" value="DNA-INVERTASE FROM LAMBDOID PROPHAGE"/>
    <property type="match status" value="1"/>
</dbReference>
<evidence type="ECO:0000313" key="4">
    <source>
        <dbReference type="Proteomes" id="UP000256244"/>
    </source>
</evidence>
<dbReference type="PANTHER" id="PTHR30461:SF26">
    <property type="entry name" value="RESOLVASE HOMOLOG YNEB"/>
    <property type="match status" value="1"/>
</dbReference>
<feature type="domain" description="Resolvase/invertase-type recombinase catalytic" evidence="2">
    <location>
        <begin position="2"/>
        <end position="134"/>
    </location>
</feature>
<dbReference type="Gene3D" id="3.40.50.1390">
    <property type="entry name" value="Resolvase, N-terminal catalytic domain"/>
    <property type="match status" value="1"/>
</dbReference>
<comment type="similarity">
    <text evidence="1">Belongs to the site-specific recombinase resolvase family.</text>
</comment>
<protein>
    <submittedName>
        <fullName evidence="3">Recombinase family protein</fullName>
    </submittedName>
</protein>
<dbReference type="AlphaFoldDB" id="A0A0K5NU54"/>
<dbReference type="RefSeq" id="WP_000065231.1">
    <property type="nucleotide sequence ID" value="NZ_AP027445.1"/>
</dbReference>
<dbReference type="GO" id="GO:0000150">
    <property type="term" value="F:DNA strand exchange activity"/>
    <property type="evidence" value="ECO:0007669"/>
    <property type="project" value="InterPro"/>
</dbReference>
<evidence type="ECO:0000259" key="2">
    <source>
        <dbReference type="PROSITE" id="PS51736"/>
    </source>
</evidence>
<dbReference type="Proteomes" id="UP000256244">
    <property type="component" value="Chromosome"/>
</dbReference>
<evidence type="ECO:0000313" key="3">
    <source>
        <dbReference type="EMBL" id="AXO05991.1"/>
    </source>
</evidence>
<accession>A0A0K5NU54</accession>
<dbReference type="EMBL" id="CP031546">
    <property type="protein sequence ID" value="AXO05991.1"/>
    <property type="molecule type" value="Genomic_DNA"/>
</dbReference>
<evidence type="ECO:0000256" key="1">
    <source>
        <dbReference type="ARBA" id="ARBA00009913"/>
    </source>
</evidence>
<sequence>MSNIGYKRVSTVDQNTDRQLAGVTLDKVFEDKLSGKDTNRPGLQACLAYLREGDTLHVHSLDRLGRNTLDILALVEQLNNRGVIVRFHKEGIIADITSAMGKMMLTMLSAVATCERELMLERKREAQAVNPTKRGNGKAVDREGIKKALSDGLSVRKTAESFNVAPSTVQRIKKEEEEA</sequence>
<dbReference type="CDD" id="cd03768">
    <property type="entry name" value="SR_ResInv"/>
    <property type="match status" value="1"/>
</dbReference>
<dbReference type="InterPro" id="IPR050639">
    <property type="entry name" value="SSR_resolvase"/>
</dbReference>
<reference evidence="3 4" key="1">
    <citation type="submission" date="2018-08" db="EMBL/GenBank/DDBJ databases">
        <title>Complete genome sequencing and genomic characterization of five Escherichia coli strains co-producing MCR-1 and ESBLs from different origins in China.</title>
        <authorList>
            <person name="Bai L."/>
        </authorList>
    </citation>
    <scope>NUCLEOTIDE SEQUENCE [LARGE SCALE GENOMIC DNA]</scope>
    <source>
        <strain evidence="4">cq9</strain>
    </source>
</reference>
<organism evidence="3 4">
    <name type="scientific">Escherichia coli</name>
    <dbReference type="NCBI Taxonomy" id="562"/>
    <lineage>
        <taxon>Bacteria</taxon>
        <taxon>Pseudomonadati</taxon>
        <taxon>Pseudomonadota</taxon>
        <taxon>Gammaproteobacteria</taxon>
        <taxon>Enterobacterales</taxon>
        <taxon>Enterobacteriaceae</taxon>
        <taxon>Escherichia</taxon>
    </lineage>
</organism>
<gene>
    <name evidence="3" type="ORF">DS732_06270</name>
</gene>
<dbReference type="Pfam" id="PF00239">
    <property type="entry name" value="Resolvase"/>
    <property type="match status" value="1"/>
</dbReference>
<dbReference type="SUPFAM" id="SSF53041">
    <property type="entry name" value="Resolvase-like"/>
    <property type="match status" value="1"/>
</dbReference>
<proteinExistence type="inferred from homology"/>
<dbReference type="PROSITE" id="PS51736">
    <property type="entry name" value="RECOMBINASES_3"/>
    <property type="match status" value="1"/>
</dbReference>